<sequence length="149" mass="17215">MEFEKWCSKTQPKQITRICNLTENIYHIKMQIINDMKADTVTNIAKEQVDSQAELITDDSTPYKKLGEHVKSHDAQVVKPEDLTKMLPWVHIAIGNLKKKSIYHIISMSSVIIQPPLFREKLFDRLVTVAVSYTTDFKSKIYNRMLCGS</sequence>
<dbReference type="InterPro" id="IPR024445">
    <property type="entry name" value="Tnp_ISXO2-like"/>
</dbReference>
<evidence type="ECO:0000313" key="2">
    <source>
        <dbReference type="EMBL" id="KAA6317327.1"/>
    </source>
</evidence>
<reference evidence="2" key="1">
    <citation type="submission" date="2019-03" db="EMBL/GenBank/DDBJ databases">
        <title>Single cell metagenomics reveals metabolic interactions within the superorganism composed of flagellate Streblomastix strix and complex community of Bacteroidetes bacteria on its surface.</title>
        <authorList>
            <person name="Treitli S.C."/>
            <person name="Kolisko M."/>
            <person name="Husnik F."/>
            <person name="Keeling P."/>
            <person name="Hampl V."/>
        </authorList>
    </citation>
    <scope>NUCLEOTIDE SEQUENCE</scope>
    <source>
        <strain evidence="2">STM</strain>
    </source>
</reference>
<name>A0A5J4Q6P0_9ZZZZ</name>
<evidence type="ECO:0000259" key="1">
    <source>
        <dbReference type="Pfam" id="PF12762"/>
    </source>
</evidence>
<organism evidence="2">
    <name type="scientific">termite gut metagenome</name>
    <dbReference type="NCBI Taxonomy" id="433724"/>
    <lineage>
        <taxon>unclassified sequences</taxon>
        <taxon>metagenomes</taxon>
        <taxon>organismal metagenomes</taxon>
    </lineage>
</organism>
<gene>
    <name evidence="2" type="ORF">EZS27_032497</name>
</gene>
<dbReference type="AlphaFoldDB" id="A0A5J4Q6P0"/>
<dbReference type="EMBL" id="SNRY01004558">
    <property type="protein sequence ID" value="KAA6317327.1"/>
    <property type="molecule type" value="Genomic_DNA"/>
</dbReference>
<feature type="domain" description="ISXO2-like transposase" evidence="1">
    <location>
        <begin position="27"/>
        <end position="107"/>
    </location>
</feature>
<comment type="caution">
    <text evidence="2">The sequence shown here is derived from an EMBL/GenBank/DDBJ whole genome shotgun (WGS) entry which is preliminary data.</text>
</comment>
<dbReference type="Pfam" id="PF12762">
    <property type="entry name" value="DDE_Tnp_IS1595"/>
    <property type="match status" value="1"/>
</dbReference>
<protein>
    <recommendedName>
        <fullName evidence="1">ISXO2-like transposase domain-containing protein</fullName>
    </recommendedName>
</protein>
<accession>A0A5J4Q6P0</accession>
<proteinExistence type="predicted"/>